<evidence type="ECO:0000256" key="2">
    <source>
        <dbReference type="ARBA" id="ARBA00012438"/>
    </source>
</evidence>
<dbReference type="SUPFAM" id="SSF55874">
    <property type="entry name" value="ATPase domain of HSP90 chaperone/DNA topoisomerase II/histidine kinase"/>
    <property type="match status" value="1"/>
</dbReference>
<keyword evidence="7" id="KW-0067">ATP-binding</keyword>
<keyword evidence="9" id="KW-0472">Membrane</keyword>
<evidence type="ECO:0000256" key="4">
    <source>
        <dbReference type="ARBA" id="ARBA00022679"/>
    </source>
</evidence>
<evidence type="ECO:0000256" key="1">
    <source>
        <dbReference type="ARBA" id="ARBA00000085"/>
    </source>
</evidence>
<evidence type="ECO:0000256" key="8">
    <source>
        <dbReference type="ARBA" id="ARBA00023012"/>
    </source>
</evidence>
<dbReference type="InterPro" id="IPR025828">
    <property type="entry name" value="Put_sensor_dom"/>
</dbReference>
<organism evidence="12 13">
    <name type="scientific">Kibdelosporangium aridum</name>
    <dbReference type="NCBI Taxonomy" id="2030"/>
    <lineage>
        <taxon>Bacteria</taxon>
        <taxon>Bacillati</taxon>
        <taxon>Actinomycetota</taxon>
        <taxon>Actinomycetes</taxon>
        <taxon>Pseudonocardiales</taxon>
        <taxon>Pseudonocardiaceae</taxon>
        <taxon>Kibdelosporangium</taxon>
    </lineage>
</organism>
<evidence type="ECO:0000259" key="11">
    <source>
        <dbReference type="Pfam" id="PF13796"/>
    </source>
</evidence>
<dbReference type="InterPro" id="IPR011712">
    <property type="entry name" value="Sig_transdc_His_kin_sub3_dim/P"/>
</dbReference>
<reference evidence="12 13" key="1">
    <citation type="submission" date="2017-04" db="EMBL/GenBank/DDBJ databases">
        <authorList>
            <person name="Afonso C.L."/>
            <person name="Miller P.J."/>
            <person name="Scott M.A."/>
            <person name="Spackman E."/>
            <person name="Goraichik I."/>
            <person name="Dimitrov K.M."/>
            <person name="Suarez D.L."/>
            <person name="Swayne D.E."/>
        </authorList>
    </citation>
    <scope>NUCLEOTIDE SEQUENCE [LARGE SCALE GENOMIC DNA]</scope>
    <source>
        <strain evidence="12 13">DSM 43828</strain>
    </source>
</reference>
<accession>A0A1W2FKL4</accession>
<protein>
    <recommendedName>
        <fullName evidence="2">histidine kinase</fullName>
        <ecNumber evidence="2">2.7.13.3</ecNumber>
    </recommendedName>
</protein>
<proteinExistence type="predicted"/>
<keyword evidence="9" id="KW-0812">Transmembrane</keyword>
<dbReference type="EMBL" id="FWXV01000008">
    <property type="protein sequence ID" value="SMD22481.1"/>
    <property type="molecule type" value="Genomic_DNA"/>
</dbReference>
<evidence type="ECO:0000256" key="9">
    <source>
        <dbReference type="SAM" id="Phobius"/>
    </source>
</evidence>
<dbReference type="GO" id="GO:0005524">
    <property type="term" value="F:ATP binding"/>
    <property type="evidence" value="ECO:0007669"/>
    <property type="project" value="UniProtKB-KW"/>
</dbReference>
<dbReference type="EC" id="2.7.13.3" evidence="2"/>
<dbReference type="CDD" id="cd16917">
    <property type="entry name" value="HATPase_UhpB-NarQ-NarX-like"/>
    <property type="match status" value="1"/>
</dbReference>
<dbReference type="GO" id="GO:0046983">
    <property type="term" value="F:protein dimerization activity"/>
    <property type="evidence" value="ECO:0007669"/>
    <property type="project" value="InterPro"/>
</dbReference>
<keyword evidence="13" id="KW-1185">Reference proteome</keyword>
<evidence type="ECO:0000256" key="6">
    <source>
        <dbReference type="ARBA" id="ARBA00022777"/>
    </source>
</evidence>
<keyword evidence="9" id="KW-1133">Transmembrane helix</keyword>
<keyword evidence="3" id="KW-0597">Phosphoprotein</keyword>
<dbReference type="Gene3D" id="1.20.5.1930">
    <property type="match status" value="1"/>
</dbReference>
<dbReference type="Pfam" id="PF07730">
    <property type="entry name" value="HisKA_3"/>
    <property type="match status" value="1"/>
</dbReference>
<evidence type="ECO:0000259" key="10">
    <source>
        <dbReference type="Pfam" id="PF07730"/>
    </source>
</evidence>
<dbReference type="Proteomes" id="UP000192674">
    <property type="component" value="Unassembled WGS sequence"/>
</dbReference>
<name>A0A1W2FKL4_KIBAR</name>
<dbReference type="GO" id="GO:0016020">
    <property type="term" value="C:membrane"/>
    <property type="evidence" value="ECO:0007669"/>
    <property type="project" value="InterPro"/>
</dbReference>
<evidence type="ECO:0000313" key="12">
    <source>
        <dbReference type="EMBL" id="SMD22481.1"/>
    </source>
</evidence>
<keyword evidence="6 12" id="KW-0418">Kinase</keyword>
<dbReference type="PANTHER" id="PTHR24421:SF10">
    <property type="entry name" value="NITRATE_NITRITE SENSOR PROTEIN NARQ"/>
    <property type="match status" value="1"/>
</dbReference>
<dbReference type="AlphaFoldDB" id="A0A1W2FKL4"/>
<sequence>MAKVIRGKQRTLREALTTSRFLFSAWPWRAYGHMLGTPVVASLALVPLAVPAAPWLLAAAGLQRPTPMSWTWVLVLTLVGALLLAAALPWLAAPVARLERRRLRLVDGRPLGDQPRGPIQYTDPATWRAVAYLVLLVTVGALLSAATSGLLLFLVLLVVSPFLVDGTSLVSLGFATVATPEAATPYAVAAGVALLLSPYPVALLASAHGAVARALLRDDSGPLRSELVEVARSRARLVDLFEAERRRVERDLHDGAQQRLVGLTLRLGLAKVDLEPDSPAYAEVTTAHNEAKELMTVLRELVRGIHPRVLTDRGLPAALGELADRAPIPVSVHADVPGRLPAAVEAIGYFVVAEALTNVAKHSGADTASVSASRHAGMLVLEVGDNGVGGADPVRGTGLTGLADRAAVVGGRMLLSSPPGGPTVVRVELPCQ</sequence>
<comment type="catalytic activity">
    <reaction evidence="1">
        <text>ATP + protein L-histidine = ADP + protein N-phospho-L-histidine.</text>
        <dbReference type="EC" id="2.7.13.3"/>
    </reaction>
</comment>
<feature type="transmembrane region" description="Helical" evidence="9">
    <location>
        <begin position="70"/>
        <end position="93"/>
    </location>
</feature>
<dbReference type="PANTHER" id="PTHR24421">
    <property type="entry name" value="NITRATE/NITRITE SENSOR PROTEIN NARX-RELATED"/>
    <property type="match status" value="1"/>
</dbReference>
<evidence type="ECO:0000256" key="3">
    <source>
        <dbReference type="ARBA" id="ARBA00022553"/>
    </source>
</evidence>
<dbReference type="InterPro" id="IPR036890">
    <property type="entry name" value="HATPase_C_sf"/>
</dbReference>
<evidence type="ECO:0000313" key="13">
    <source>
        <dbReference type="Proteomes" id="UP000192674"/>
    </source>
</evidence>
<feature type="domain" description="Signal transduction histidine kinase subgroup 3 dimerisation and phosphoacceptor" evidence="10">
    <location>
        <begin position="244"/>
        <end position="310"/>
    </location>
</feature>
<gene>
    <name evidence="12" type="ORF">SAMN05661093_07442</name>
</gene>
<keyword evidence="8" id="KW-0902">Two-component regulatory system</keyword>
<dbReference type="Pfam" id="PF13796">
    <property type="entry name" value="Sensor"/>
    <property type="match status" value="1"/>
</dbReference>
<dbReference type="InterPro" id="IPR050482">
    <property type="entry name" value="Sensor_HK_TwoCompSys"/>
</dbReference>
<keyword evidence="4" id="KW-0808">Transferase</keyword>
<feature type="transmembrane region" description="Helical" evidence="9">
    <location>
        <begin position="130"/>
        <end position="163"/>
    </location>
</feature>
<feature type="transmembrane region" description="Helical" evidence="9">
    <location>
        <begin position="30"/>
        <end position="50"/>
    </location>
</feature>
<evidence type="ECO:0000256" key="7">
    <source>
        <dbReference type="ARBA" id="ARBA00022840"/>
    </source>
</evidence>
<evidence type="ECO:0000256" key="5">
    <source>
        <dbReference type="ARBA" id="ARBA00022741"/>
    </source>
</evidence>
<keyword evidence="5" id="KW-0547">Nucleotide-binding</keyword>
<feature type="transmembrane region" description="Helical" evidence="9">
    <location>
        <begin position="183"/>
        <end position="207"/>
    </location>
</feature>
<feature type="domain" description="Putative sensor" evidence="11">
    <location>
        <begin position="73"/>
        <end position="216"/>
    </location>
</feature>
<dbReference type="GO" id="GO:0000155">
    <property type="term" value="F:phosphorelay sensor kinase activity"/>
    <property type="evidence" value="ECO:0007669"/>
    <property type="project" value="InterPro"/>
</dbReference>
<dbReference type="Gene3D" id="3.30.565.10">
    <property type="entry name" value="Histidine kinase-like ATPase, C-terminal domain"/>
    <property type="match status" value="1"/>
</dbReference>